<dbReference type="Proteomes" id="UP000199409">
    <property type="component" value="Unassembled WGS sequence"/>
</dbReference>
<dbReference type="SUPFAM" id="SSF52821">
    <property type="entry name" value="Rhodanese/Cell cycle control phosphatase"/>
    <property type="match status" value="1"/>
</dbReference>
<dbReference type="InterPro" id="IPR036873">
    <property type="entry name" value="Rhodanese-like_dom_sf"/>
</dbReference>
<reference evidence="2 3" key="1">
    <citation type="submission" date="2016-10" db="EMBL/GenBank/DDBJ databases">
        <authorList>
            <person name="de Groot N.N."/>
        </authorList>
    </citation>
    <scope>NUCLEOTIDE SEQUENCE [LARGE SCALE GENOMIC DNA]</scope>
    <source>
        <strain evidence="2 3">DSM 7343</strain>
    </source>
</reference>
<organism evidence="2 3">
    <name type="scientific">Desulfuromusa kysingii</name>
    <dbReference type="NCBI Taxonomy" id="37625"/>
    <lineage>
        <taxon>Bacteria</taxon>
        <taxon>Pseudomonadati</taxon>
        <taxon>Thermodesulfobacteriota</taxon>
        <taxon>Desulfuromonadia</taxon>
        <taxon>Desulfuromonadales</taxon>
        <taxon>Geopsychrobacteraceae</taxon>
        <taxon>Desulfuromusa</taxon>
    </lineage>
</organism>
<dbReference type="Gene3D" id="3.40.250.10">
    <property type="entry name" value="Rhodanese-like domain"/>
    <property type="match status" value="1"/>
</dbReference>
<dbReference type="OrthoDB" id="5382270at2"/>
<feature type="domain" description="Rhodanese" evidence="1">
    <location>
        <begin position="53"/>
        <end position="101"/>
    </location>
</feature>
<dbReference type="Pfam" id="PF00581">
    <property type="entry name" value="Rhodanese"/>
    <property type="match status" value="1"/>
</dbReference>
<evidence type="ECO:0000313" key="2">
    <source>
        <dbReference type="EMBL" id="SEA57317.1"/>
    </source>
</evidence>
<name>A0A1H4CAB7_9BACT</name>
<proteinExistence type="predicted"/>
<dbReference type="PROSITE" id="PS50206">
    <property type="entry name" value="RHODANESE_3"/>
    <property type="match status" value="1"/>
</dbReference>
<evidence type="ECO:0000259" key="1">
    <source>
        <dbReference type="PROSITE" id="PS50206"/>
    </source>
</evidence>
<gene>
    <name evidence="2" type="ORF">SAMN05660420_02519</name>
</gene>
<dbReference type="EMBL" id="FNQN01000007">
    <property type="protein sequence ID" value="SEA57317.1"/>
    <property type="molecule type" value="Genomic_DNA"/>
</dbReference>
<dbReference type="InterPro" id="IPR001763">
    <property type="entry name" value="Rhodanese-like_dom"/>
</dbReference>
<keyword evidence="3" id="KW-1185">Reference proteome</keyword>
<evidence type="ECO:0000313" key="3">
    <source>
        <dbReference type="Proteomes" id="UP000199409"/>
    </source>
</evidence>
<sequence length="101" mass="11325">MRTIFPIRLFLLFFFTFALLGNAIAIEIPERPGDVKRISMTEFQALLASNEIVIIIDTRTPGQWQQAADKIPGAIRIDSQSALQKFKAEVPPATEIVTYCT</sequence>
<protein>
    <submittedName>
        <fullName evidence="2">Rhodanese-like domain-containing protein</fullName>
    </submittedName>
</protein>
<accession>A0A1H4CAB7</accession>
<dbReference type="RefSeq" id="WP_092349089.1">
    <property type="nucleotide sequence ID" value="NZ_FNQN01000007.1"/>
</dbReference>
<dbReference type="STRING" id="37625.SAMN05660420_02519"/>
<dbReference type="AlphaFoldDB" id="A0A1H4CAB7"/>